<gene>
    <name evidence="1" type="ORF">OCBIM_22019983mg</name>
</gene>
<evidence type="ECO:0000313" key="1">
    <source>
        <dbReference type="EMBL" id="KOF85634.1"/>
    </source>
</evidence>
<dbReference type="EMBL" id="KQ418840">
    <property type="protein sequence ID" value="KOF85634.1"/>
    <property type="molecule type" value="Genomic_DNA"/>
</dbReference>
<organism evidence="1">
    <name type="scientific">Octopus bimaculoides</name>
    <name type="common">California two-spotted octopus</name>
    <dbReference type="NCBI Taxonomy" id="37653"/>
    <lineage>
        <taxon>Eukaryota</taxon>
        <taxon>Metazoa</taxon>
        <taxon>Spiralia</taxon>
        <taxon>Lophotrochozoa</taxon>
        <taxon>Mollusca</taxon>
        <taxon>Cephalopoda</taxon>
        <taxon>Coleoidea</taxon>
        <taxon>Octopodiformes</taxon>
        <taxon>Octopoda</taxon>
        <taxon>Incirrata</taxon>
        <taxon>Octopodidae</taxon>
        <taxon>Octopus</taxon>
    </lineage>
</organism>
<name>A0A0L8H996_OCTBM</name>
<reference evidence="1" key="1">
    <citation type="submission" date="2015-07" db="EMBL/GenBank/DDBJ databases">
        <title>MeaNS - Measles Nucleotide Surveillance Program.</title>
        <authorList>
            <person name="Tran T."/>
            <person name="Druce J."/>
        </authorList>
    </citation>
    <scope>NUCLEOTIDE SEQUENCE</scope>
    <source>
        <strain evidence="1">UCB-OBI-ISO-001</strain>
        <tissue evidence="1">Gonad</tissue>
    </source>
</reference>
<protein>
    <submittedName>
        <fullName evidence="1">Uncharacterized protein</fullName>
    </submittedName>
</protein>
<dbReference type="AlphaFoldDB" id="A0A0L8H996"/>
<sequence>MILTSTFRKLFLLFYTENTRLILCCNEIIKDLNSRASTRESISPVIYNLERNKC</sequence>
<accession>A0A0L8H996</accession>
<proteinExistence type="predicted"/>